<dbReference type="PANTHER" id="PTHR10039">
    <property type="entry name" value="AMELOGENIN"/>
    <property type="match status" value="1"/>
</dbReference>
<feature type="repeat" description="ANK" evidence="2">
    <location>
        <begin position="801"/>
        <end position="833"/>
    </location>
</feature>
<feature type="domain" description="Nephrocystin 3-like N-terminal" evidence="4">
    <location>
        <begin position="286"/>
        <end position="457"/>
    </location>
</feature>
<feature type="non-terminal residue" evidence="5">
    <location>
        <position position="1075"/>
    </location>
</feature>
<dbReference type="Pfam" id="PF12796">
    <property type="entry name" value="Ank_2"/>
    <property type="match status" value="2"/>
</dbReference>
<keyword evidence="2" id="KW-0040">ANK repeat</keyword>
<dbReference type="InterPro" id="IPR054471">
    <property type="entry name" value="GPIID_WHD"/>
</dbReference>
<name>A0A1R3RBL3_ASPC5</name>
<dbReference type="SMART" id="SM00248">
    <property type="entry name" value="ANK"/>
    <property type="match status" value="6"/>
</dbReference>
<dbReference type="STRING" id="602072.A0A1R3RBL3"/>
<keyword evidence="6" id="KW-1185">Reference proteome</keyword>
<reference evidence="6" key="1">
    <citation type="journal article" date="2017" name="Genome Biol.">
        <title>Comparative genomics reveals high biological diversity and specific adaptations in the industrially and medically important fungal genus Aspergillus.</title>
        <authorList>
            <person name="de Vries R.P."/>
            <person name="Riley R."/>
            <person name="Wiebenga A."/>
            <person name="Aguilar-Osorio G."/>
            <person name="Amillis S."/>
            <person name="Uchima C.A."/>
            <person name="Anderluh G."/>
            <person name="Asadollahi M."/>
            <person name="Askin M."/>
            <person name="Barry K."/>
            <person name="Battaglia E."/>
            <person name="Bayram O."/>
            <person name="Benocci T."/>
            <person name="Braus-Stromeyer S.A."/>
            <person name="Caldana C."/>
            <person name="Canovas D."/>
            <person name="Cerqueira G.C."/>
            <person name="Chen F."/>
            <person name="Chen W."/>
            <person name="Choi C."/>
            <person name="Clum A."/>
            <person name="Dos Santos R.A."/>
            <person name="Damasio A.R."/>
            <person name="Diallinas G."/>
            <person name="Emri T."/>
            <person name="Fekete E."/>
            <person name="Flipphi M."/>
            <person name="Freyberg S."/>
            <person name="Gallo A."/>
            <person name="Gournas C."/>
            <person name="Habgood R."/>
            <person name="Hainaut M."/>
            <person name="Harispe M.L."/>
            <person name="Henrissat B."/>
            <person name="Hilden K.S."/>
            <person name="Hope R."/>
            <person name="Hossain A."/>
            <person name="Karabika E."/>
            <person name="Karaffa L."/>
            <person name="Karanyi Z."/>
            <person name="Krasevec N."/>
            <person name="Kuo A."/>
            <person name="Kusch H."/>
            <person name="LaButti K."/>
            <person name="Lagendijk E.L."/>
            <person name="Lapidus A."/>
            <person name="Levasseur A."/>
            <person name="Lindquist E."/>
            <person name="Lipzen A."/>
            <person name="Logrieco A.F."/>
            <person name="MacCabe A."/>
            <person name="Maekelae M.R."/>
            <person name="Malavazi I."/>
            <person name="Melin P."/>
            <person name="Meyer V."/>
            <person name="Mielnichuk N."/>
            <person name="Miskei M."/>
            <person name="Molnar A.P."/>
            <person name="Mule G."/>
            <person name="Ngan C.Y."/>
            <person name="Orejas M."/>
            <person name="Orosz E."/>
            <person name="Ouedraogo J.P."/>
            <person name="Overkamp K.M."/>
            <person name="Park H.-S."/>
            <person name="Perrone G."/>
            <person name="Piumi F."/>
            <person name="Punt P.J."/>
            <person name="Ram A.F."/>
            <person name="Ramon A."/>
            <person name="Rauscher S."/>
            <person name="Record E."/>
            <person name="Riano-Pachon D.M."/>
            <person name="Robert V."/>
            <person name="Roehrig J."/>
            <person name="Ruller R."/>
            <person name="Salamov A."/>
            <person name="Salih N.S."/>
            <person name="Samson R.A."/>
            <person name="Sandor E."/>
            <person name="Sanguinetti M."/>
            <person name="Schuetze T."/>
            <person name="Sepcic K."/>
            <person name="Shelest E."/>
            <person name="Sherlock G."/>
            <person name="Sophianopoulou V."/>
            <person name="Squina F.M."/>
            <person name="Sun H."/>
            <person name="Susca A."/>
            <person name="Todd R.B."/>
            <person name="Tsang A."/>
            <person name="Unkles S.E."/>
            <person name="van de Wiele N."/>
            <person name="van Rossen-Uffink D."/>
            <person name="Oliveira J.V."/>
            <person name="Vesth T.C."/>
            <person name="Visser J."/>
            <person name="Yu J.-H."/>
            <person name="Zhou M."/>
            <person name="Andersen M.R."/>
            <person name="Archer D.B."/>
            <person name="Baker S.E."/>
            <person name="Benoit I."/>
            <person name="Brakhage A.A."/>
            <person name="Braus G.H."/>
            <person name="Fischer R."/>
            <person name="Frisvad J.C."/>
            <person name="Goldman G.H."/>
            <person name="Houbraken J."/>
            <person name="Oakley B."/>
            <person name="Pocsi I."/>
            <person name="Scazzocchio C."/>
            <person name="Seiboth B."/>
            <person name="vanKuyk P.A."/>
            <person name="Wortman J."/>
            <person name="Dyer P.S."/>
            <person name="Grigoriev I.V."/>
        </authorList>
    </citation>
    <scope>NUCLEOTIDE SEQUENCE [LARGE SCALE GENOMIC DNA]</scope>
    <source>
        <strain evidence="6">ITEM 5010</strain>
    </source>
</reference>
<dbReference type="PANTHER" id="PTHR10039:SF14">
    <property type="entry name" value="NACHT DOMAIN-CONTAINING PROTEIN"/>
    <property type="match status" value="1"/>
</dbReference>
<dbReference type="Gene3D" id="3.40.50.300">
    <property type="entry name" value="P-loop containing nucleotide triphosphate hydrolases"/>
    <property type="match status" value="1"/>
</dbReference>
<dbReference type="Proteomes" id="UP000188318">
    <property type="component" value="Unassembled WGS sequence"/>
</dbReference>
<feature type="non-terminal residue" evidence="5">
    <location>
        <position position="1"/>
    </location>
</feature>
<keyword evidence="1" id="KW-0677">Repeat</keyword>
<sequence>TLTKATTRDLWAEAFEKLSPQVQTQIREFGYLPEGSKLQREDIETLLHEFQRKRQICEQQSWKYKTERHEIIVRDYAAKCVAWVQKVGDLIVPFAPSPVAGPWGLVKAILQVPASFAGQMLAVLGTLEKVLQIIHHGRVYESVYTAGQIPEPLLSMLQHDLIKLYTATLGLLSHCTDLLSRPVLKPLLSQILYPDKTSGLSSDVANCEADLAKTIQICESQRSIDTNETITKLLHATHAPLVRIETQVTSHLAQIDKAKALEMLEWISPVPYGKHHAAVKSERVSNTGDWLLQDGRFREWEESSSSAVLWLRGSPGVGKTFLTSRVVDHIQKTLVTIPNHEGFAFFYCNHSDHLTTQPLSVAHSYIRQLSTTAQSERGYIQASLQETYDQSRSKGAHLDRATCKKLLLDSLNLYPRTTLVLDALDECEPRTRGILIDLFEDLLCNSTRPVKIFIASRPDGDIRRHFRFHSSIEIQSNDNHKDIENYIRQKLPQLAEENNELRDLQPLITSKLLELCQGMFQWTFLQLEQLRECVSREAILECLGTLPRTLEAAYDNIYTKIAGSQAHDRDLANRAFMWVLAAARPLHRVELLQAIRIDPDRDALDLCAAISEDSLQSLCRNLLVLDSEGVWRVSHLSVAEYFESRHDWTSNVTNVMASKVCLLLLLDAPHLLQLDETSFVNNDEANTTEISTHDNNFFHEYLPYYWPIHIRIAERGGVTALAPVTTLLERFLGYPYESSGQYRIWLEEIARSGRMFGTVFYPGTILPPEVSILAACKFGFNLSLGRWWDLAVVDHTRTNVFGQTPLTIAVCNGHDGLCRTLLRKGADPHSPQGDAEVTKLTPLISAVINGCFQGVQFLVREAHVDVNTQLENATYPCALDAAISRENSEIMRFLIIDAKADVNIQLKHGRYGSCLAHAAAELPLDTVKFLVEEGKADVNLPLRHGLFGSALTATVAPDPMRMFRSKSRRQNQSTVEYLVEKCKADVNMALPTGKYNSALEAAAINGVGRHVEYLVKVGKARINMPLLRSRHGSALSAAAYNGHKDIVRFLLDAGASIMLDLGNGRTANAVTAVQT</sequence>
<evidence type="ECO:0000259" key="3">
    <source>
        <dbReference type="Pfam" id="PF22939"/>
    </source>
</evidence>
<dbReference type="AlphaFoldDB" id="A0A1R3RBL3"/>
<dbReference type="InterPro" id="IPR027417">
    <property type="entry name" value="P-loop_NTPase"/>
</dbReference>
<dbReference type="EMBL" id="KV907509">
    <property type="protein sequence ID" value="OOF91874.1"/>
    <property type="molecule type" value="Genomic_DNA"/>
</dbReference>
<dbReference type="InterPro" id="IPR002110">
    <property type="entry name" value="Ankyrin_rpt"/>
</dbReference>
<dbReference type="PROSITE" id="PS50088">
    <property type="entry name" value="ANK_REPEAT"/>
    <property type="match status" value="2"/>
</dbReference>
<dbReference type="OrthoDB" id="4472712at2759"/>
<dbReference type="SUPFAM" id="SSF52540">
    <property type="entry name" value="P-loop containing nucleoside triphosphate hydrolases"/>
    <property type="match status" value="1"/>
</dbReference>
<proteinExistence type="predicted"/>
<dbReference type="InterPro" id="IPR056884">
    <property type="entry name" value="NPHP3-like_N"/>
</dbReference>
<dbReference type="Pfam" id="PF22939">
    <property type="entry name" value="WHD_GPIID"/>
    <property type="match status" value="1"/>
</dbReference>
<accession>A0A1R3RBL3</accession>
<evidence type="ECO:0000259" key="4">
    <source>
        <dbReference type="Pfam" id="PF24883"/>
    </source>
</evidence>
<dbReference type="InterPro" id="IPR036770">
    <property type="entry name" value="Ankyrin_rpt-contain_sf"/>
</dbReference>
<gene>
    <name evidence="5" type="ORF">ASPCADRAFT_12238</name>
</gene>
<dbReference type="VEuPathDB" id="FungiDB:ASPCADRAFT_12238"/>
<protein>
    <submittedName>
        <fullName evidence="5">Uncharacterized protein</fullName>
    </submittedName>
</protein>
<evidence type="ECO:0000313" key="6">
    <source>
        <dbReference type="Proteomes" id="UP000188318"/>
    </source>
</evidence>
<evidence type="ECO:0000256" key="1">
    <source>
        <dbReference type="ARBA" id="ARBA00022737"/>
    </source>
</evidence>
<organism evidence="5 6">
    <name type="scientific">Aspergillus carbonarius (strain ITEM 5010)</name>
    <dbReference type="NCBI Taxonomy" id="602072"/>
    <lineage>
        <taxon>Eukaryota</taxon>
        <taxon>Fungi</taxon>
        <taxon>Dikarya</taxon>
        <taxon>Ascomycota</taxon>
        <taxon>Pezizomycotina</taxon>
        <taxon>Eurotiomycetes</taxon>
        <taxon>Eurotiomycetidae</taxon>
        <taxon>Eurotiales</taxon>
        <taxon>Aspergillaceae</taxon>
        <taxon>Aspergillus</taxon>
        <taxon>Aspergillus subgen. Circumdati</taxon>
    </lineage>
</organism>
<dbReference type="SUPFAM" id="SSF48403">
    <property type="entry name" value="Ankyrin repeat"/>
    <property type="match status" value="1"/>
</dbReference>
<evidence type="ECO:0000313" key="5">
    <source>
        <dbReference type="EMBL" id="OOF91874.1"/>
    </source>
</evidence>
<evidence type="ECO:0000256" key="2">
    <source>
        <dbReference type="PROSITE-ProRule" id="PRU00023"/>
    </source>
</evidence>
<feature type="repeat" description="ANK" evidence="2">
    <location>
        <begin position="1030"/>
        <end position="1057"/>
    </location>
</feature>
<dbReference type="Pfam" id="PF24883">
    <property type="entry name" value="NPHP3_N"/>
    <property type="match status" value="1"/>
</dbReference>
<dbReference type="Gene3D" id="1.25.40.20">
    <property type="entry name" value="Ankyrin repeat-containing domain"/>
    <property type="match status" value="2"/>
</dbReference>
<dbReference type="OMA" id="EWISPVP"/>
<dbReference type="PROSITE" id="PS50297">
    <property type="entry name" value="ANK_REP_REGION"/>
    <property type="match status" value="2"/>
</dbReference>
<feature type="domain" description="GPI inositol-deacylase winged helix" evidence="3">
    <location>
        <begin position="567"/>
        <end position="644"/>
    </location>
</feature>